<sequence>MVLHIALCIRLMKYYGWLLQWTNPVLVNVFPAYCPDYQFNLALSFKPEFNQQYNAASKSIALQQVCFLTAFSPNEEHSSSSLFLELCATTSSRDSQISSI</sequence>
<reference evidence="1 2" key="1">
    <citation type="submission" date="2024-05" db="EMBL/GenBank/DDBJ databases">
        <title>De novo assembly of an allotetraploid wild potato.</title>
        <authorList>
            <person name="Hosaka A.J."/>
        </authorList>
    </citation>
    <scope>NUCLEOTIDE SEQUENCE [LARGE SCALE GENOMIC DNA]</scope>
    <source>
        <tissue evidence="1">Young leaves</tissue>
    </source>
</reference>
<dbReference type="AlphaFoldDB" id="A0ABD2S450"/>
<protein>
    <submittedName>
        <fullName evidence="1">Uncharacterized protein</fullName>
    </submittedName>
</protein>
<proteinExistence type="predicted"/>
<dbReference type="EMBL" id="JBJKTR010000016">
    <property type="protein sequence ID" value="KAL3338986.1"/>
    <property type="molecule type" value="Genomic_DNA"/>
</dbReference>
<comment type="caution">
    <text evidence="1">The sequence shown here is derived from an EMBL/GenBank/DDBJ whole genome shotgun (WGS) entry which is preliminary data.</text>
</comment>
<evidence type="ECO:0000313" key="2">
    <source>
        <dbReference type="Proteomes" id="UP001627284"/>
    </source>
</evidence>
<gene>
    <name evidence="1" type="ORF">AABB24_027875</name>
</gene>
<evidence type="ECO:0000313" key="1">
    <source>
        <dbReference type="EMBL" id="KAL3338986.1"/>
    </source>
</evidence>
<dbReference type="Proteomes" id="UP001627284">
    <property type="component" value="Unassembled WGS sequence"/>
</dbReference>
<name>A0ABD2S450_9SOLN</name>
<accession>A0ABD2S450</accession>
<keyword evidence="2" id="KW-1185">Reference proteome</keyword>
<organism evidence="1 2">
    <name type="scientific">Solanum stoloniferum</name>
    <dbReference type="NCBI Taxonomy" id="62892"/>
    <lineage>
        <taxon>Eukaryota</taxon>
        <taxon>Viridiplantae</taxon>
        <taxon>Streptophyta</taxon>
        <taxon>Embryophyta</taxon>
        <taxon>Tracheophyta</taxon>
        <taxon>Spermatophyta</taxon>
        <taxon>Magnoliopsida</taxon>
        <taxon>eudicotyledons</taxon>
        <taxon>Gunneridae</taxon>
        <taxon>Pentapetalae</taxon>
        <taxon>asterids</taxon>
        <taxon>lamiids</taxon>
        <taxon>Solanales</taxon>
        <taxon>Solanaceae</taxon>
        <taxon>Solanoideae</taxon>
        <taxon>Solaneae</taxon>
        <taxon>Solanum</taxon>
    </lineage>
</organism>